<gene>
    <name evidence="2" type="ORF">CAP_4304</name>
</gene>
<dbReference type="EMBL" id="ASRX01000031">
    <property type="protein sequence ID" value="EYF04628.1"/>
    <property type="molecule type" value="Genomic_DNA"/>
</dbReference>
<evidence type="ECO:0000313" key="3">
    <source>
        <dbReference type="Proteomes" id="UP000019678"/>
    </source>
</evidence>
<reference evidence="2 3" key="1">
    <citation type="submission" date="2013-05" db="EMBL/GenBank/DDBJ databases">
        <title>Genome assembly of Chondromyces apiculatus DSM 436.</title>
        <authorList>
            <person name="Sharma G."/>
            <person name="Khatri I."/>
            <person name="Kaur C."/>
            <person name="Mayilraj S."/>
            <person name="Subramanian S."/>
        </authorList>
    </citation>
    <scope>NUCLEOTIDE SEQUENCE [LARGE SCALE GENOMIC DNA]</scope>
    <source>
        <strain evidence="2 3">DSM 436</strain>
    </source>
</reference>
<proteinExistence type="predicted"/>
<dbReference type="InterPro" id="IPR032710">
    <property type="entry name" value="NTF2-like_dom_sf"/>
</dbReference>
<feature type="domain" description="SnoaL-like" evidence="1">
    <location>
        <begin position="11"/>
        <end position="123"/>
    </location>
</feature>
<dbReference type="Pfam" id="PF12680">
    <property type="entry name" value="SnoaL_2"/>
    <property type="match status" value="1"/>
</dbReference>
<evidence type="ECO:0000313" key="2">
    <source>
        <dbReference type="EMBL" id="EYF04628.1"/>
    </source>
</evidence>
<accession>A0A017T5U7</accession>
<dbReference type="AlphaFoldDB" id="A0A017T5U7"/>
<sequence length="132" mass="14663">MNTQQKNLDVVRRYLASIGQGDQEATLSFFADDVVQEEFPNRLMPQGATRDLEAIREGGRRGAKVMAAQRYEVLNAMASGEQVAVEVVWVGTLAVPFGSIPVGGEMRARFAIFVTLRDGKIVRQHNYDCFDP</sequence>
<dbReference type="STRING" id="1192034.CAP_4304"/>
<dbReference type="eggNOG" id="COG3631">
    <property type="taxonomic scope" value="Bacteria"/>
</dbReference>
<evidence type="ECO:0000259" key="1">
    <source>
        <dbReference type="Pfam" id="PF12680"/>
    </source>
</evidence>
<dbReference type="Gene3D" id="3.10.450.50">
    <property type="match status" value="1"/>
</dbReference>
<dbReference type="Proteomes" id="UP000019678">
    <property type="component" value="Unassembled WGS sequence"/>
</dbReference>
<name>A0A017T5U7_9BACT</name>
<dbReference type="SUPFAM" id="SSF54427">
    <property type="entry name" value="NTF2-like"/>
    <property type="match status" value="1"/>
</dbReference>
<dbReference type="OrthoDB" id="3475938at2"/>
<keyword evidence="3" id="KW-1185">Reference proteome</keyword>
<organism evidence="2 3">
    <name type="scientific">Chondromyces apiculatus DSM 436</name>
    <dbReference type="NCBI Taxonomy" id="1192034"/>
    <lineage>
        <taxon>Bacteria</taxon>
        <taxon>Pseudomonadati</taxon>
        <taxon>Myxococcota</taxon>
        <taxon>Polyangia</taxon>
        <taxon>Polyangiales</taxon>
        <taxon>Polyangiaceae</taxon>
        <taxon>Chondromyces</taxon>
    </lineage>
</organism>
<dbReference type="RefSeq" id="WP_044243823.1">
    <property type="nucleotide sequence ID" value="NZ_ASRX01000031.1"/>
</dbReference>
<dbReference type="InterPro" id="IPR037401">
    <property type="entry name" value="SnoaL-like"/>
</dbReference>
<protein>
    <recommendedName>
        <fullName evidence="1">SnoaL-like domain-containing protein</fullName>
    </recommendedName>
</protein>
<comment type="caution">
    <text evidence="2">The sequence shown here is derived from an EMBL/GenBank/DDBJ whole genome shotgun (WGS) entry which is preliminary data.</text>
</comment>